<keyword evidence="3" id="KW-0812">Transmembrane</keyword>
<feature type="domain" description="Glycosyltransferase 2-like" evidence="4">
    <location>
        <begin position="115"/>
        <end position="307"/>
    </location>
</feature>
<dbReference type="PANTHER" id="PTHR43630">
    <property type="entry name" value="POLY-BETA-1,6-N-ACETYL-D-GLUCOSAMINE SYNTHASE"/>
    <property type="match status" value="1"/>
</dbReference>
<evidence type="ECO:0000313" key="5">
    <source>
        <dbReference type="EMBL" id="QNO54585.1"/>
    </source>
</evidence>
<keyword evidence="3" id="KW-1133">Transmembrane helix</keyword>
<dbReference type="AlphaFoldDB" id="A0A7G9Z2V1"/>
<dbReference type="Gene3D" id="3.90.550.10">
    <property type="entry name" value="Spore Coat Polysaccharide Biosynthesis Protein SpsA, Chain A"/>
    <property type="match status" value="1"/>
</dbReference>
<gene>
    <name evidence="5" type="ORF">KENJCFKB_00046</name>
</gene>
<keyword evidence="3" id="KW-0472">Membrane</keyword>
<evidence type="ECO:0000256" key="3">
    <source>
        <dbReference type="SAM" id="Phobius"/>
    </source>
</evidence>
<dbReference type="PANTHER" id="PTHR43630:SF1">
    <property type="entry name" value="POLY-BETA-1,6-N-ACETYL-D-GLUCOSAMINE SYNTHASE"/>
    <property type="match status" value="1"/>
</dbReference>
<evidence type="ECO:0000256" key="1">
    <source>
        <dbReference type="ARBA" id="ARBA00022676"/>
    </source>
</evidence>
<reference evidence="5" key="1">
    <citation type="submission" date="2020-06" db="EMBL/GenBank/DDBJ databases">
        <title>Unique genomic features of the anaerobic methanotrophic archaea.</title>
        <authorList>
            <person name="Chadwick G.L."/>
            <person name="Skennerton C.T."/>
            <person name="Laso-Perez R."/>
            <person name="Leu A.O."/>
            <person name="Speth D.R."/>
            <person name="Yu H."/>
            <person name="Morgan-Lang C."/>
            <person name="Hatzenpichler R."/>
            <person name="Goudeau D."/>
            <person name="Malmstrom R."/>
            <person name="Brazelton W.J."/>
            <person name="Woyke T."/>
            <person name="Hallam S.J."/>
            <person name="Tyson G.W."/>
            <person name="Wegener G."/>
            <person name="Boetius A."/>
            <person name="Orphan V."/>
        </authorList>
    </citation>
    <scope>NUCLEOTIDE SEQUENCE</scope>
</reference>
<sequence length="405" mass="46413">MSICGLGSKLIRPITTKELNAIDQKDLPVYTILLLVYKEAEVMGTLIKSLKKFDYPEDKLDIILLLEEGDEETFEAAKRERPPANWRFISMPDSLPKTKPKALNYGLHFARGDYLTIYDAEDIPDPDQLKKAVISFRKHPKDFICFQAALNYFNRNENFLTRMFTLEYSFWFDCLIPGLYKLGLPIPLGGTSNHFDVQKLKKIGGWDPFNVTEDADLGMRASMEGYKVGVIYSTTYEEANSQLGNWLRQRSRWVKGYMQTFLVHNRHPLKALRIIGLKQWFGYNLLIGGTPVNFLVNPIMWALFSYWLLAAEGVLGASFSFPLLLYISAFNLVCGNIAVILLSLVGALPRKYYQLLPWAMLSPIYWLLQSLGAYKALWQLITKPFYWEKTIHGISKTESATLTPE</sequence>
<keyword evidence="1" id="KW-0328">Glycosyltransferase</keyword>
<proteinExistence type="predicted"/>
<evidence type="ECO:0000256" key="2">
    <source>
        <dbReference type="ARBA" id="ARBA00022679"/>
    </source>
</evidence>
<dbReference type="Pfam" id="PF13632">
    <property type="entry name" value="Glyco_trans_2_3"/>
    <property type="match status" value="1"/>
</dbReference>
<protein>
    <recommendedName>
        <fullName evidence="4">Glycosyltransferase 2-like domain-containing protein</fullName>
    </recommendedName>
</protein>
<evidence type="ECO:0000259" key="4">
    <source>
        <dbReference type="Pfam" id="PF13632"/>
    </source>
</evidence>
<dbReference type="SUPFAM" id="SSF53448">
    <property type="entry name" value="Nucleotide-diphospho-sugar transferases"/>
    <property type="match status" value="1"/>
</dbReference>
<dbReference type="InterPro" id="IPR001173">
    <property type="entry name" value="Glyco_trans_2-like"/>
</dbReference>
<feature type="transmembrane region" description="Helical" evidence="3">
    <location>
        <begin position="280"/>
        <end position="304"/>
    </location>
</feature>
<organism evidence="5">
    <name type="scientific">Candidatus Methanophaga sp. ANME-1 ERB7</name>
    <dbReference type="NCBI Taxonomy" id="2759913"/>
    <lineage>
        <taxon>Archaea</taxon>
        <taxon>Methanobacteriati</taxon>
        <taxon>Methanobacteriota</taxon>
        <taxon>Stenosarchaea group</taxon>
        <taxon>Methanomicrobia</taxon>
        <taxon>Candidatus Methanophagales</taxon>
        <taxon>Candidatus Methanophagaceae</taxon>
        <taxon>Candidatus Methanophaga</taxon>
    </lineage>
</organism>
<dbReference type="InterPro" id="IPR029044">
    <property type="entry name" value="Nucleotide-diphossugar_trans"/>
</dbReference>
<accession>A0A7G9Z2V1</accession>
<name>A0A7G9Z2V1_9EURY</name>
<dbReference type="GO" id="GO:0016757">
    <property type="term" value="F:glycosyltransferase activity"/>
    <property type="evidence" value="ECO:0007669"/>
    <property type="project" value="UniProtKB-KW"/>
</dbReference>
<dbReference type="CDD" id="cd06427">
    <property type="entry name" value="CESA_like_2"/>
    <property type="match status" value="1"/>
</dbReference>
<feature type="transmembrane region" description="Helical" evidence="3">
    <location>
        <begin position="324"/>
        <end position="348"/>
    </location>
</feature>
<dbReference type="EMBL" id="MT631586">
    <property type="protein sequence ID" value="QNO54585.1"/>
    <property type="molecule type" value="Genomic_DNA"/>
</dbReference>
<keyword evidence="2" id="KW-0808">Transferase</keyword>